<dbReference type="RefSeq" id="WP_322843263.1">
    <property type="nucleotide sequence ID" value="NZ_CP015220.1"/>
</dbReference>
<dbReference type="GO" id="GO:0032993">
    <property type="term" value="C:protein-DNA complex"/>
    <property type="evidence" value="ECO:0007669"/>
    <property type="project" value="TreeGrafter"/>
</dbReference>
<comment type="similarity">
    <text evidence="1">Belongs to the LysR transcriptional regulatory family.</text>
</comment>
<evidence type="ECO:0000313" key="8">
    <source>
        <dbReference type="Proteomes" id="UP000076038"/>
    </source>
</evidence>
<feature type="domain" description="HTH lysR-type" evidence="6">
    <location>
        <begin position="20"/>
        <end position="77"/>
    </location>
</feature>
<protein>
    <submittedName>
        <fullName evidence="7">HTH-type transcriptional activator CmpR</fullName>
    </submittedName>
</protein>
<dbReference type="KEGG" id="rhs:A3Q41_04056"/>
<evidence type="ECO:0000256" key="4">
    <source>
        <dbReference type="ARBA" id="ARBA00023159"/>
    </source>
</evidence>
<dbReference type="InterPro" id="IPR000847">
    <property type="entry name" value="LysR_HTH_N"/>
</dbReference>
<name>A0A143QSI8_RHOFA</name>
<keyword evidence="4" id="KW-0010">Activator</keyword>
<dbReference type="PANTHER" id="PTHR30346:SF29">
    <property type="entry name" value="LYSR SUBSTRATE-BINDING"/>
    <property type="match status" value="1"/>
</dbReference>
<evidence type="ECO:0000259" key="6">
    <source>
        <dbReference type="PROSITE" id="PS50931"/>
    </source>
</evidence>
<organism evidence="7 8">
    <name type="scientific">Rhodococcoides fascians</name>
    <name type="common">Rhodococcus fascians</name>
    <dbReference type="NCBI Taxonomy" id="1828"/>
    <lineage>
        <taxon>Bacteria</taxon>
        <taxon>Bacillati</taxon>
        <taxon>Actinomycetota</taxon>
        <taxon>Actinomycetes</taxon>
        <taxon>Mycobacteriales</taxon>
        <taxon>Nocardiaceae</taxon>
        <taxon>Rhodococcoides</taxon>
    </lineage>
</organism>
<dbReference type="GO" id="GO:0003700">
    <property type="term" value="F:DNA-binding transcription factor activity"/>
    <property type="evidence" value="ECO:0007669"/>
    <property type="project" value="InterPro"/>
</dbReference>
<dbReference type="AlphaFoldDB" id="A0A143QSI8"/>
<gene>
    <name evidence="7" type="primary">cmpR</name>
    <name evidence="7" type="ORF">A3Q41_04056</name>
</gene>
<proteinExistence type="inferred from homology"/>
<sequence>MIVSVQRCNFGSIAYLCFMIDINALHALRAVAALGTLTKAADELGYTASAVSQQIKRLERQVGTPVLAQAGRGVVLTPAGRAVVESADEVFHALERCLESARSADEGAARGVVRVVGFSTAIRGLLAPALATSSARYSDLTVQIGEEDPDKALHSVHSGAADLALVHDADGVPAVAPRSIVRRSIHTDHGDVVMNRTHPLAAGESPLTPVGLAKYPWVTSPAGTVCHQWFRRLFADTSSEIDVRHLVDDFSTQLSLVEADNVLALIPRLARPPLGPTLVAVPLARAPKREVHAAWRRSADASPAIHAVLDLLDSLALRRGQDDE</sequence>
<dbReference type="InterPro" id="IPR036390">
    <property type="entry name" value="WH_DNA-bd_sf"/>
</dbReference>
<dbReference type="Gene3D" id="1.10.10.10">
    <property type="entry name" value="Winged helix-like DNA-binding domain superfamily/Winged helix DNA-binding domain"/>
    <property type="match status" value="1"/>
</dbReference>
<accession>A0A143QSI8</accession>
<dbReference type="Proteomes" id="UP000076038">
    <property type="component" value="Chromosome"/>
</dbReference>
<dbReference type="SUPFAM" id="SSF46785">
    <property type="entry name" value="Winged helix' DNA-binding domain"/>
    <property type="match status" value="1"/>
</dbReference>
<evidence type="ECO:0000256" key="1">
    <source>
        <dbReference type="ARBA" id="ARBA00009437"/>
    </source>
</evidence>
<dbReference type="Pfam" id="PF03466">
    <property type="entry name" value="LysR_substrate"/>
    <property type="match status" value="1"/>
</dbReference>
<dbReference type="SUPFAM" id="SSF53850">
    <property type="entry name" value="Periplasmic binding protein-like II"/>
    <property type="match status" value="1"/>
</dbReference>
<dbReference type="PROSITE" id="PS50931">
    <property type="entry name" value="HTH_LYSR"/>
    <property type="match status" value="1"/>
</dbReference>
<keyword evidence="5" id="KW-0804">Transcription</keyword>
<keyword evidence="3" id="KW-0238">DNA-binding</keyword>
<dbReference type="InterPro" id="IPR005119">
    <property type="entry name" value="LysR_subst-bd"/>
</dbReference>
<dbReference type="GO" id="GO:0003677">
    <property type="term" value="F:DNA binding"/>
    <property type="evidence" value="ECO:0007669"/>
    <property type="project" value="UniProtKB-KW"/>
</dbReference>
<evidence type="ECO:0000256" key="2">
    <source>
        <dbReference type="ARBA" id="ARBA00023015"/>
    </source>
</evidence>
<dbReference type="EMBL" id="CP015220">
    <property type="protein sequence ID" value="AMY25337.1"/>
    <property type="molecule type" value="Genomic_DNA"/>
</dbReference>
<keyword evidence="2" id="KW-0805">Transcription regulation</keyword>
<evidence type="ECO:0000256" key="3">
    <source>
        <dbReference type="ARBA" id="ARBA00023125"/>
    </source>
</evidence>
<evidence type="ECO:0000256" key="5">
    <source>
        <dbReference type="ARBA" id="ARBA00023163"/>
    </source>
</evidence>
<dbReference type="InterPro" id="IPR036388">
    <property type="entry name" value="WH-like_DNA-bd_sf"/>
</dbReference>
<reference evidence="8" key="2">
    <citation type="submission" date="2016-04" db="EMBL/GenBank/DDBJ databases">
        <title>Complete Genome and Plasmid Sequences for Rhodococcus fascians D188 and Draft Sequences for Rhodococcus spp. Isolates PBTS 1 and PBTS 2.</title>
        <authorList>
            <person name="Stamer R."/>
            <person name="Vereecke D."/>
            <person name="Zhang Y."/>
            <person name="Schilkey F."/>
            <person name="Devitt N."/>
            <person name="Randall J."/>
        </authorList>
    </citation>
    <scope>NUCLEOTIDE SEQUENCE [LARGE SCALE GENOMIC DNA]</scope>
    <source>
        <strain evidence="8">PBTS2</strain>
    </source>
</reference>
<evidence type="ECO:0000313" key="7">
    <source>
        <dbReference type="EMBL" id="AMY25337.1"/>
    </source>
</evidence>
<keyword evidence="8" id="KW-1185">Reference proteome</keyword>
<dbReference type="PANTHER" id="PTHR30346">
    <property type="entry name" value="TRANSCRIPTIONAL DUAL REGULATOR HCAR-RELATED"/>
    <property type="match status" value="1"/>
</dbReference>
<dbReference type="Pfam" id="PF00126">
    <property type="entry name" value="HTH_1"/>
    <property type="match status" value="1"/>
</dbReference>
<reference evidence="7 8" key="1">
    <citation type="journal article" date="2016" name="Genome Announc.">
        <title>Complete Genome and Plasmid Sequences for Rhodococcus fascians D188 and Draft Sequences for Rhodococcus Isolates PBTS 1 and PBTS 2.</title>
        <authorList>
            <person name="Stamler R.A."/>
            <person name="Vereecke D."/>
            <person name="Zhang Y."/>
            <person name="Schilkey F."/>
            <person name="Devitt N."/>
            <person name="Randall J.J."/>
        </authorList>
    </citation>
    <scope>NUCLEOTIDE SEQUENCE [LARGE SCALE GENOMIC DNA]</scope>
    <source>
        <strain evidence="7 8">PBTS2</strain>
    </source>
</reference>
<dbReference type="Gene3D" id="3.40.190.10">
    <property type="entry name" value="Periplasmic binding protein-like II"/>
    <property type="match status" value="2"/>
</dbReference>